<feature type="chain" id="PRO_5044662524" description="DUF4148 domain-containing protein" evidence="2">
    <location>
        <begin position="22"/>
        <end position="92"/>
    </location>
</feature>
<evidence type="ECO:0000313" key="6">
    <source>
        <dbReference type="Proteomes" id="UP000572540"/>
    </source>
</evidence>
<sequence length="92" mass="9403">MKKALIIASGLLCAFAWQAQAQAQAQDAGAENTAQAQPAVADSVGGQPTTTSMSGGPARAQGLTRADVYQQLVQSQKGAEAARLQELFKGGN</sequence>
<dbReference type="Proteomes" id="UP000540929">
    <property type="component" value="Unassembled WGS sequence"/>
</dbReference>
<comment type="caution">
    <text evidence="4">The sequence shown here is derived from an EMBL/GenBank/DDBJ whole genome shotgun (WGS) entry which is preliminary data.</text>
</comment>
<evidence type="ECO:0000256" key="1">
    <source>
        <dbReference type="SAM" id="MobiDB-lite"/>
    </source>
</evidence>
<evidence type="ECO:0000313" key="4">
    <source>
        <dbReference type="EMBL" id="NYH25769.1"/>
    </source>
</evidence>
<feature type="signal peptide" evidence="2">
    <location>
        <begin position="1"/>
        <end position="21"/>
    </location>
</feature>
<reference evidence="5 6" key="1">
    <citation type="submission" date="2020-07" db="EMBL/GenBank/DDBJ databases">
        <title>Exploring microbial biodiversity for novel pathways involved in the catabolism of aromatic compounds derived from lignin.</title>
        <authorList>
            <person name="Elkins J."/>
        </authorList>
    </citation>
    <scope>NUCLEOTIDE SEQUENCE [LARGE SCALE GENOMIC DNA]</scope>
    <source>
        <strain evidence="3 6">H2C3B</strain>
        <strain evidence="4 5">H2C3C</strain>
    </source>
</reference>
<keyword evidence="5" id="KW-1185">Reference proteome</keyword>
<keyword evidence="2" id="KW-0732">Signal</keyword>
<proteinExistence type="predicted"/>
<dbReference type="AlphaFoldDB" id="A0A7Y9WRH9"/>
<gene>
    <name evidence="4" type="ORF">GGD40_005340</name>
    <name evidence="3" type="ORF">GGD41_003019</name>
</gene>
<feature type="region of interest" description="Disordered" evidence="1">
    <location>
        <begin position="26"/>
        <end position="60"/>
    </location>
</feature>
<evidence type="ECO:0000313" key="5">
    <source>
        <dbReference type="Proteomes" id="UP000540929"/>
    </source>
</evidence>
<evidence type="ECO:0000256" key="2">
    <source>
        <dbReference type="SAM" id="SignalP"/>
    </source>
</evidence>
<name>A0A7Y9WRH9_9BURK</name>
<organism evidence="4 5">
    <name type="scientific">Paraburkholderia bryophila</name>
    <dbReference type="NCBI Taxonomy" id="420952"/>
    <lineage>
        <taxon>Bacteria</taxon>
        <taxon>Pseudomonadati</taxon>
        <taxon>Pseudomonadota</taxon>
        <taxon>Betaproteobacteria</taxon>
        <taxon>Burkholderiales</taxon>
        <taxon>Burkholderiaceae</taxon>
        <taxon>Paraburkholderia</taxon>
    </lineage>
</organism>
<dbReference type="RefSeq" id="WP_179711732.1">
    <property type="nucleotide sequence ID" value="NZ_JACCAS010000002.1"/>
</dbReference>
<protein>
    <recommendedName>
        <fullName evidence="7">DUF4148 domain-containing protein</fullName>
    </recommendedName>
</protein>
<evidence type="ECO:0008006" key="7">
    <source>
        <dbReference type="Google" id="ProtNLM"/>
    </source>
</evidence>
<evidence type="ECO:0000313" key="3">
    <source>
        <dbReference type="EMBL" id="NYH15791.1"/>
    </source>
</evidence>
<dbReference type="Proteomes" id="UP000572540">
    <property type="component" value="Unassembled WGS sequence"/>
</dbReference>
<dbReference type="EMBL" id="JACCAU010000001">
    <property type="protein sequence ID" value="NYH15791.1"/>
    <property type="molecule type" value="Genomic_DNA"/>
</dbReference>
<dbReference type="EMBL" id="JACCAS010000002">
    <property type="protein sequence ID" value="NYH25769.1"/>
    <property type="molecule type" value="Genomic_DNA"/>
</dbReference>
<accession>A0A7Y9WRH9</accession>